<dbReference type="Gene3D" id="3.40.50.1000">
    <property type="entry name" value="HAD superfamily/HAD-like"/>
    <property type="match status" value="1"/>
</dbReference>
<protein>
    <submittedName>
        <fullName evidence="1">Rhythmically-expressed protein 2 protein putative isoform 1</fullName>
    </submittedName>
</protein>
<dbReference type="InterPro" id="IPR023214">
    <property type="entry name" value="HAD_sf"/>
</dbReference>
<reference evidence="1 2" key="1">
    <citation type="journal article" date="2020" name="Nat. Commun.">
        <title>Genome of Tripterygium wilfordii and identification of cytochrome P450 involved in triptolide biosynthesis.</title>
        <authorList>
            <person name="Tu L."/>
            <person name="Su P."/>
            <person name="Zhang Z."/>
            <person name="Gao L."/>
            <person name="Wang J."/>
            <person name="Hu T."/>
            <person name="Zhou J."/>
            <person name="Zhang Y."/>
            <person name="Zhao Y."/>
            <person name="Liu Y."/>
            <person name="Song Y."/>
            <person name="Tong Y."/>
            <person name="Lu Y."/>
            <person name="Yang J."/>
            <person name="Xu C."/>
            <person name="Jia M."/>
            <person name="Peters R.J."/>
            <person name="Huang L."/>
            <person name="Gao W."/>
        </authorList>
    </citation>
    <scope>NUCLEOTIDE SEQUENCE [LARGE SCALE GENOMIC DNA]</scope>
    <source>
        <strain evidence="2">cv. XIE 37</strain>
        <tissue evidence="1">Leaf</tissue>
    </source>
</reference>
<dbReference type="AlphaFoldDB" id="A0A7J7D915"/>
<dbReference type="InParanoid" id="A0A7J7D915"/>
<dbReference type="SUPFAM" id="SSF56784">
    <property type="entry name" value="HAD-like"/>
    <property type="match status" value="1"/>
</dbReference>
<gene>
    <name evidence="1" type="ORF">HS088_TW09G00926</name>
</gene>
<dbReference type="EMBL" id="JAAARO010000009">
    <property type="protein sequence ID" value="KAF5742865.1"/>
    <property type="molecule type" value="Genomic_DNA"/>
</dbReference>
<dbReference type="InterPro" id="IPR036412">
    <property type="entry name" value="HAD-like_sf"/>
</dbReference>
<organism evidence="1 2">
    <name type="scientific">Tripterygium wilfordii</name>
    <name type="common">Thunder God vine</name>
    <dbReference type="NCBI Taxonomy" id="458696"/>
    <lineage>
        <taxon>Eukaryota</taxon>
        <taxon>Viridiplantae</taxon>
        <taxon>Streptophyta</taxon>
        <taxon>Embryophyta</taxon>
        <taxon>Tracheophyta</taxon>
        <taxon>Spermatophyta</taxon>
        <taxon>Magnoliopsida</taxon>
        <taxon>eudicotyledons</taxon>
        <taxon>Gunneridae</taxon>
        <taxon>Pentapetalae</taxon>
        <taxon>rosids</taxon>
        <taxon>fabids</taxon>
        <taxon>Celastrales</taxon>
        <taxon>Celastraceae</taxon>
        <taxon>Tripterygium</taxon>
    </lineage>
</organism>
<dbReference type="PANTHER" id="PTHR47105">
    <property type="entry name" value="OS02G0173600 PROTEIN"/>
    <property type="match status" value="1"/>
</dbReference>
<proteinExistence type="predicted"/>
<dbReference type="Proteomes" id="UP000593562">
    <property type="component" value="Unassembled WGS sequence"/>
</dbReference>
<dbReference type="PANTHER" id="PTHR47105:SF1">
    <property type="entry name" value="OS06G0665100 PROTEIN"/>
    <property type="match status" value="1"/>
</dbReference>
<comment type="caution">
    <text evidence="1">The sequence shown here is derived from an EMBL/GenBank/DDBJ whole genome shotgun (WGS) entry which is preliminary data.</text>
</comment>
<name>A0A7J7D915_TRIWF</name>
<sequence>MNVHINGYDKVHMMTTTSAGYDYGEETFEKSSAPYSVFPDSRPFLRWLREKGLTVGLISNAEYRYKDVILPALGLNQKTRDPSGTLECSPALKVSRNQTQKFIKLLLRFERAGNIAPEEPLHICDSMRKDYVLAKSVGMHALLLDRFKTPDAKEWIKSGAIVLPDLVAVQEMLSPDKLTTDL</sequence>
<evidence type="ECO:0000313" key="2">
    <source>
        <dbReference type="Proteomes" id="UP000593562"/>
    </source>
</evidence>
<evidence type="ECO:0000313" key="1">
    <source>
        <dbReference type="EMBL" id="KAF5742865.1"/>
    </source>
</evidence>
<accession>A0A7J7D915</accession>
<keyword evidence="2" id="KW-1185">Reference proteome</keyword>